<evidence type="ECO:0000256" key="1">
    <source>
        <dbReference type="SAM" id="SignalP"/>
    </source>
</evidence>
<dbReference type="OrthoDB" id="885081at2"/>
<reference evidence="2 3" key="1">
    <citation type="submission" date="2019-08" db="EMBL/GenBank/DDBJ databases">
        <title>Genome of Phaeodactylibacter luteus.</title>
        <authorList>
            <person name="Bowman J.P."/>
        </authorList>
    </citation>
    <scope>NUCLEOTIDE SEQUENCE [LARGE SCALE GENOMIC DNA]</scope>
    <source>
        <strain evidence="2 3">KCTC 42180</strain>
    </source>
</reference>
<gene>
    <name evidence="2" type="ORF">FRY97_10730</name>
</gene>
<feature type="chain" id="PRO_5022967831" description="DUF4134 domain-containing protein" evidence="1">
    <location>
        <begin position="31"/>
        <end position="117"/>
    </location>
</feature>
<feature type="signal peptide" evidence="1">
    <location>
        <begin position="1"/>
        <end position="30"/>
    </location>
</feature>
<dbReference type="RefSeq" id="WP_147167528.1">
    <property type="nucleotide sequence ID" value="NZ_VOOR01000019.1"/>
</dbReference>
<evidence type="ECO:0000313" key="2">
    <source>
        <dbReference type="EMBL" id="TXB63124.1"/>
    </source>
</evidence>
<evidence type="ECO:0000313" key="3">
    <source>
        <dbReference type="Proteomes" id="UP000321580"/>
    </source>
</evidence>
<sequence length="117" mass="12242">MKHSAKKFFSVFLTCLLLLGVSFNNSVAFAQSSTYNGAATDQMDIQTEASWAAIAAGVAVVSAAVGTVKAAYDIGTIVGHALHDAFGSELEMSASAIDVMEAESYDKYDFSAFNPAS</sequence>
<accession>A0A5C6RMD9</accession>
<protein>
    <recommendedName>
        <fullName evidence="4">DUF4134 domain-containing protein</fullName>
    </recommendedName>
</protein>
<dbReference type="AlphaFoldDB" id="A0A5C6RMD9"/>
<evidence type="ECO:0008006" key="4">
    <source>
        <dbReference type="Google" id="ProtNLM"/>
    </source>
</evidence>
<proteinExistence type="predicted"/>
<dbReference type="Proteomes" id="UP000321580">
    <property type="component" value="Unassembled WGS sequence"/>
</dbReference>
<dbReference type="EMBL" id="VOOR01000019">
    <property type="protein sequence ID" value="TXB63124.1"/>
    <property type="molecule type" value="Genomic_DNA"/>
</dbReference>
<keyword evidence="3" id="KW-1185">Reference proteome</keyword>
<keyword evidence="1" id="KW-0732">Signal</keyword>
<name>A0A5C6RMD9_9BACT</name>
<organism evidence="2 3">
    <name type="scientific">Phaeodactylibacter luteus</name>
    <dbReference type="NCBI Taxonomy" id="1564516"/>
    <lineage>
        <taxon>Bacteria</taxon>
        <taxon>Pseudomonadati</taxon>
        <taxon>Bacteroidota</taxon>
        <taxon>Saprospiria</taxon>
        <taxon>Saprospirales</taxon>
        <taxon>Haliscomenobacteraceae</taxon>
        <taxon>Phaeodactylibacter</taxon>
    </lineage>
</organism>
<comment type="caution">
    <text evidence="2">The sequence shown here is derived from an EMBL/GenBank/DDBJ whole genome shotgun (WGS) entry which is preliminary data.</text>
</comment>